<dbReference type="PROSITE" id="PS01188">
    <property type="entry name" value="ELO"/>
    <property type="match status" value="1"/>
</dbReference>
<proteinExistence type="inferred from homology"/>
<keyword evidence="8 10" id="KW-0472">Membrane</keyword>
<dbReference type="GO" id="GO:0030148">
    <property type="term" value="P:sphingolipid biosynthetic process"/>
    <property type="evidence" value="ECO:0007669"/>
    <property type="project" value="TreeGrafter"/>
</dbReference>
<dbReference type="EMBL" id="OV651823">
    <property type="protein sequence ID" value="CAH1101529.1"/>
    <property type="molecule type" value="Genomic_DNA"/>
</dbReference>
<feature type="transmembrane region" description="Helical" evidence="10">
    <location>
        <begin position="140"/>
        <end position="156"/>
    </location>
</feature>
<keyword evidence="12" id="KW-1185">Reference proteome</keyword>
<feature type="transmembrane region" description="Helical" evidence="10">
    <location>
        <begin position="28"/>
        <end position="46"/>
    </location>
</feature>
<evidence type="ECO:0000256" key="7">
    <source>
        <dbReference type="ARBA" id="ARBA00023098"/>
    </source>
</evidence>
<evidence type="ECO:0000256" key="10">
    <source>
        <dbReference type="RuleBase" id="RU361115"/>
    </source>
</evidence>
<dbReference type="InterPro" id="IPR002076">
    <property type="entry name" value="ELO_fam"/>
</dbReference>
<evidence type="ECO:0000256" key="4">
    <source>
        <dbReference type="ARBA" id="ARBA00022692"/>
    </source>
</evidence>
<sequence>MALILKKIYKSYFFLTVDSADHDHDDHWIYSPLFLVSCIAGYLFTVKKLGPKFMENRKPYNIRKFLIAYNVIQILINLILTYEVFVVIKSSPYKLCVQSPLRDLVYSTRQQYFALKLLDCIETVFFVLRKSDRQVSFLHVYHHGIMIFTGWVAAKYDLGHTIVWIGFLNCFVHFIMFVYYLLTSIDSAWKKSVFIKKTLTTLQLIQFLSLILIYTFESIIPDCKTFPSVIAFLFIIQNMFMFCLFSEFYYKTYWKEDKNRKMS</sequence>
<keyword evidence="3 10" id="KW-0808">Transferase</keyword>
<dbReference type="InterPro" id="IPR030457">
    <property type="entry name" value="ELO_CS"/>
</dbReference>
<feature type="transmembrane region" description="Helical" evidence="10">
    <location>
        <begin position="162"/>
        <end position="182"/>
    </location>
</feature>
<accession>A0A9P0CLW3</accession>
<comment type="subcellular location">
    <subcellularLocation>
        <location evidence="1">Membrane</location>
        <topology evidence="1">Multi-pass membrane protein</topology>
    </subcellularLocation>
</comment>
<keyword evidence="7 10" id="KW-0443">Lipid metabolism</keyword>
<dbReference type="GO" id="GO:0019367">
    <property type="term" value="P:fatty acid elongation, saturated fatty acid"/>
    <property type="evidence" value="ECO:0007669"/>
    <property type="project" value="TreeGrafter"/>
</dbReference>
<keyword evidence="5 10" id="KW-0276">Fatty acid metabolism</keyword>
<evidence type="ECO:0000256" key="6">
    <source>
        <dbReference type="ARBA" id="ARBA00022989"/>
    </source>
</evidence>
<dbReference type="OrthoDB" id="434092at2759"/>
<dbReference type="AlphaFoldDB" id="A0A9P0CLW3"/>
<dbReference type="GO" id="GO:0005789">
    <property type="term" value="C:endoplasmic reticulum membrane"/>
    <property type="evidence" value="ECO:0007669"/>
    <property type="project" value="TreeGrafter"/>
</dbReference>
<dbReference type="GO" id="GO:0009922">
    <property type="term" value="F:fatty acid elongase activity"/>
    <property type="evidence" value="ECO:0007669"/>
    <property type="project" value="UniProtKB-EC"/>
</dbReference>
<dbReference type="GO" id="GO:0034625">
    <property type="term" value="P:fatty acid elongation, monounsaturated fatty acid"/>
    <property type="evidence" value="ECO:0007669"/>
    <property type="project" value="TreeGrafter"/>
</dbReference>
<feature type="transmembrane region" description="Helical" evidence="10">
    <location>
        <begin position="228"/>
        <end position="250"/>
    </location>
</feature>
<dbReference type="EC" id="2.3.1.199" evidence="10"/>
<keyword evidence="4 10" id="KW-0812">Transmembrane</keyword>
<gene>
    <name evidence="11" type="ORF">PSYICH_LOCUS2938</name>
</gene>
<protein>
    <recommendedName>
        <fullName evidence="10">Elongation of very long chain fatty acids protein</fullName>
        <ecNumber evidence="10">2.3.1.199</ecNumber>
    </recommendedName>
    <alternativeName>
        <fullName evidence="10">Very-long-chain 3-oxoacyl-CoA synthase</fullName>
    </alternativeName>
</protein>
<keyword evidence="6 10" id="KW-1133">Transmembrane helix</keyword>
<dbReference type="GO" id="GO:0042761">
    <property type="term" value="P:very long-chain fatty acid biosynthetic process"/>
    <property type="evidence" value="ECO:0007669"/>
    <property type="project" value="TreeGrafter"/>
</dbReference>
<evidence type="ECO:0000256" key="9">
    <source>
        <dbReference type="ARBA" id="ARBA00023160"/>
    </source>
</evidence>
<keyword evidence="9 10" id="KW-0275">Fatty acid biosynthesis</keyword>
<evidence type="ECO:0000256" key="2">
    <source>
        <dbReference type="ARBA" id="ARBA00022516"/>
    </source>
</evidence>
<reference evidence="11" key="1">
    <citation type="submission" date="2022-01" db="EMBL/GenBank/DDBJ databases">
        <authorList>
            <person name="King R."/>
        </authorList>
    </citation>
    <scope>NUCLEOTIDE SEQUENCE</scope>
</reference>
<dbReference type="Proteomes" id="UP001153636">
    <property type="component" value="Chromosome 11"/>
</dbReference>
<evidence type="ECO:0000256" key="5">
    <source>
        <dbReference type="ARBA" id="ARBA00022832"/>
    </source>
</evidence>
<keyword evidence="2 10" id="KW-0444">Lipid biosynthesis</keyword>
<organism evidence="11 12">
    <name type="scientific">Psylliodes chrysocephalus</name>
    <dbReference type="NCBI Taxonomy" id="3402493"/>
    <lineage>
        <taxon>Eukaryota</taxon>
        <taxon>Metazoa</taxon>
        <taxon>Ecdysozoa</taxon>
        <taxon>Arthropoda</taxon>
        <taxon>Hexapoda</taxon>
        <taxon>Insecta</taxon>
        <taxon>Pterygota</taxon>
        <taxon>Neoptera</taxon>
        <taxon>Endopterygota</taxon>
        <taxon>Coleoptera</taxon>
        <taxon>Polyphaga</taxon>
        <taxon>Cucujiformia</taxon>
        <taxon>Chrysomeloidea</taxon>
        <taxon>Chrysomelidae</taxon>
        <taxon>Galerucinae</taxon>
        <taxon>Alticini</taxon>
        <taxon>Psylliodes</taxon>
    </lineage>
</organism>
<comment type="catalytic activity">
    <reaction evidence="10">
        <text>a very-long-chain acyl-CoA + malonyl-CoA + H(+) = a very-long-chain 3-oxoacyl-CoA + CO2 + CoA</text>
        <dbReference type="Rhea" id="RHEA:32727"/>
        <dbReference type="ChEBI" id="CHEBI:15378"/>
        <dbReference type="ChEBI" id="CHEBI:16526"/>
        <dbReference type="ChEBI" id="CHEBI:57287"/>
        <dbReference type="ChEBI" id="CHEBI:57384"/>
        <dbReference type="ChEBI" id="CHEBI:90725"/>
        <dbReference type="ChEBI" id="CHEBI:90736"/>
        <dbReference type="EC" id="2.3.1.199"/>
    </reaction>
</comment>
<evidence type="ECO:0000313" key="11">
    <source>
        <dbReference type="EMBL" id="CAH1101529.1"/>
    </source>
</evidence>
<evidence type="ECO:0000256" key="1">
    <source>
        <dbReference type="ARBA" id="ARBA00004141"/>
    </source>
</evidence>
<name>A0A9P0CLW3_9CUCU</name>
<evidence type="ECO:0000256" key="3">
    <source>
        <dbReference type="ARBA" id="ARBA00022679"/>
    </source>
</evidence>
<comment type="similarity">
    <text evidence="10">Belongs to the ELO family.</text>
</comment>
<feature type="transmembrane region" description="Helical" evidence="10">
    <location>
        <begin position="194"/>
        <end position="216"/>
    </location>
</feature>
<dbReference type="GO" id="GO:0034626">
    <property type="term" value="P:fatty acid elongation, polyunsaturated fatty acid"/>
    <property type="evidence" value="ECO:0007669"/>
    <property type="project" value="TreeGrafter"/>
</dbReference>
<evidence type="ECO:0000256" key="8">
    <source>
        <dbReference type="ARBA" id="ARBA00023136"/>
    </source>
</evidence>
<evidence type="ECO:0000313" key="12">
    <source>
        <dbReference type="Proteomes" id="UP001153636"/>
    </source>
</evidence>
<dbReference type="PANTHER" id="PTHR11157">
    <property type="entry name" value="FATTY ACID ACYL TRANSFERASE-RELATED"/>
    <property type="match status" value="1"/>
</dbReference>
<feature type="transmembrane region" description="Helical" evidence="10">
    <location>
        <begin position="67"/>
        <end position="90"/>
    </location>
</feature>
<dbReference type="PANTHER" id="PTHR11157:SF69">
    <property type="entry name" value="ELONGATION OF VERY LONG CHAIN FATTY ACIDS PROTEIN 7"/>
    <property type="match status" value="1"/>
</dbReference>
<dbReference type="Pfam" id="PF01151">
    <property type="entry name" value="ELO"/>
    <property type="match status" value="1"/>
</dbReference>